<reference evidence="2 3" key="1">
    <citation type="submission" date="2016-11" db="EMBL/GenBank/DDBJ databases">
        <authorList>
            <consortium name="Pathogen Informatics"/>
        </authorList>
    </citation>
    <scope>NUCLEOTIDE SEQUENCE [LARGE SCALE GENOMIC DNA]</scope>
    <source>
        <strain evidence="2 3">911</strain>
    </source>
</reference>
<accession>A0A1T8PB70</accession>
<dbReference type="RefSeq" id="WP_079626748.1">
    <property type="nucleotide sequence ID" value="NZ_FVGW01000006.1"/>
</dbReference>
<dbReference type="Pfam" id="PF07411">
    <property type="entry name" value="DUF1508"/>
    <property type="match status" value="1"/>
</dbReference>
<proteinExistence type="predicted"/>
<feature type="domain" description="DUF1508" evidence="1">
    <location>
        <begin position="9"/>
        <end position="47"/>
    </location>
</feature>
<gene>
    <name evidence="2" type="ORF">SAMEA2259716_03360</name>
</gene>
<dbReference type="InterPro" id="IPR036913">
    <property type="entry name" value="YegP-like_sf"/>
</dbReference>
<organism evidence="2 3">
    <name type="scientific">Mycobacteroides abscessus subsp. massiliense</name>
    <dbReference type="NCBI Taxonomy" id="1962118"/>
    <lineage>
        <taxon>Bacteria</taxon>
        <taxon>Bacillati</taxon>
        <taxon>Actinomycetota</taxon>
        <taxon>Actinomycetes</taxon>
        <taxon>Mycobacteriales</taxon>
        <taxon>Mycobacteriaceae</taxon>
        <taxon>Mycobacteroides</taxon>
        <taxon>Mycobacteroides abscessus</taxon>
    </lineage>
</organism>
<evidence type="ECO:0000313" key="3">
    <source>
        <dbReference type="Proteomes" id="UP000190074"/>
    </source>
</evidence>
<dbReference type="AlphaFoldDB" id="A0A1T8PB70"/>
<dbReference type="EMBL" id="FVGW01000006">
    <property type="protein sequence ID" value="SKM28747.1"/>
    <property type="molecule type" value="Genomic_DNA"/>
</dbReference>
<dbReference type="Proteomes" id="UP000190074">
    <property type="component" value="Unassembled WGS sequence"/>
</dbReference>
<evidence type="ECO:0000313" key="2">
    <source>
        <dbReference type="EMBL" id="SKM28747.1"/>
    </source>
</evidence>
<dbReference type="SUPFAM" id="SSF160113">
    <property type="entry name" value="YegP-like"/>
    <property type="match status" value="1"/>
</dbReference>
<evidence type="ECO:0000259" key="1">
    <source>
        <dbReference type="Pfam" id="PF07411"/>
    </source>
</evidence>
<name>A0A1T8PB70_9MYCO</name>
<dbReference type="InterPro" id="IPR010879">
    <property type="entry name" value="DUF1508"/>
</dbReference>
<sequence>MILVEIYPDSADEYRWRAKDGENGHVIADSGEGYKNISDVERMIQRVFSGETARPPAPEPVHLRITYRGMAGPSDDEQIR</sequence>
<protein>
    <submittedName>
        <fullName evidence="2">Domain of uncharacterized function (DUF1508)</fullName>
    </submittedName>
</protein>
<dbReference type="Gene3D" id="3.30.160.160">
    <property type="entry name" value="YegP-like"/>
    <property type="match status" value="1"/>
</dbReference>